<dbReference type="InterPro" id="IPR006759">
    <property type="entry name" value="Glyco_transf_54"/>
</dbReference>
<feature type="domain" description="MGAT4 conserved region" evidence="1">
    <location>
        <begin position="95"/>
        <end position="155"/>
    </location>
</feature>
<evidence type="ECO:0000259" key="1">
    <source>
        <dbReference type="Pfam" id="PF04666"/>
    </source>
</evidence>
<name>A0A8J6HV43_TENMO</name>
<dbReference type="InterPro" id="IPR057279">
    <property type="entry name" value="MGAT4"/>
</dbReference>
<comment type="caution">
    <text evidence="2">The sequence shown here is derived from an EMBL/GenBank/DDBJ whole genome shotgun (WGS) entry which is preliminary data.</text>
</comment>
<evidence type="ECO:0000313" key="3">
    <source>
        <dbReference type="Proteomes" id="UP000719412"/>
    </source>
</evidence>
<evidence type="ECO:0000313" key="2">
    <source>
        <dbReference type="EMBL" id="KAH0820723.1"/>
    </source>
</evidence>
<dbReference type="Pfam" id="PF04666">
    <property type="entry name" value="MGAT4_cons"/>
    <property type="match status" value="2"/>
</dbReference>
<dbReference type="PANTHER" id="PTHR12062">
    <property type="entry name" value="N-ACETYLGLUCOSAMINYLTRANSFERASE VI"/>
    <property type="match status" value="1"/>
</dbReference>
<feature type="domain" description="MGAT4 conserved region" evidence="1">
    <location>
        <begin position="171"/>
        <end position="261"/>
    </location>
</feature>
<dbReference type="GO" id="GO:0005795">
    <property type="term" value="C:Golgi stack"/>
    <property type="evidence" value="ECO:0007669"/>
    <property type="project" value="TreeGrafter"/>
</dbReference>
<organism evidence="2 3">
    <name type="scientific">Tenebrio molitor</name>
    <name type="common">Yellow mealworm beetle</name>
    <dbReference type="NCBI Taxonomy" id="7067"/>
    <lineage>
        <taxon>Eukaryota</taxon>
        <taxon>Metazoa</taxon>
        <taxon>Ecdysozoa</taxon>
        <taxon>Arthropoda</taxon>
        <taxon>Hexapoda</taxon>
        <taxon>Insecta</taxon>
        <taxon>Pterygota</taxon>
        <taxon>Neoptera</taxon>
        <taxon>Endopterygota</taxon>
        <taxon>Coleoptera</taxon>
        <taxon>Polyphaga</taxon>
        <taxon>Cucujiformia</taxon>
        <taxon>Tenebrionidae</taxon>
        <taxon>Tenebrio</taxon>
    </lineage>
</organism>
<reference evidence="2" key="1">
    <citation type="journal article" date="2020" name="J Insects Food Feed">
        <title>The yellow mealworm (Tenebrio molitor) genome: a resource for the emerging insects as food and feed industry.</title>
        <authorList>
            <person name="Eriksson T."/>
            <person name="Andere A."/>
            <person name="Kelstrup H."/>
            <person name="Emery V."/>
            <person name="Picard C."/>
        </authorList>
    </citation>
    <scope>NUCLEOTIDE SEQUENCE</scope>
    <source>
        <strain evidence="2">Stoneville</strain>
        <tissue evidence="2">Whole head</tissue>
    </source>
</reference>
<protein>
    <recommendedName>
        <fullName evidence="1">MGAT4 conserved region domain-containing protein</fullName>
    </recommendedName>
</protein>
<dbReference type="GO" id="GO:0008375">
    <property type="term" value="F:acetylglucosaminyltransferase activity"/>
    <property type="evidence" value="ECO:0007669"/>
    <property type="project" value="TreeGrafter"/>
</dbReference>
<proteinExistence type="predicted"/>
<keyword evidence="3" id="KW-1185">Reference proteome</keyword>
<dbReference type="GO" id="GO:0005793">
    <property type="term" value="C:endoplasmic reticulum-Golgi intermediate compartment"/>
    <property type="evidence" value="ECO:0007669"/>
    <property type="project" value="TreeGrafter"/>
</dbReference>
<sequence length="278" mass="32804">MIATLPKSLQYWVVSRTRNQLLHGSLRSDKPAVRQDEELEFHFNKGQFVVKNSLARFGTLRFCLWVFLKSRVYINHLRTLQDLKANIRAEIAHHVTFPMQVDSGLIEVLSPSPAYYPNLDKLRITLGDPPERVRWRSKQNLDFAFLMSYSQPKGQLRRALILKEKSSIMFTGTFYLQLEDDILAKPNYVTEMKKFAIEKIARKEPWFVLDFCQLGFIGKMFKSAELPWLIQFFQMFYNDKPVDWLLDHLIFTKVCNWDKNSVSIAAWIKVPFYFCLYV</sequence>
<accession>A0A8J6HV43</accession>
<reference evidence="2" key="2">
    <citation type="submission" date="2021-08" db="EMBL/GenBank/DDBJ databases">
        <authorList>
            <person name="Eriksson T."/>
        </authorList>
    </citation>
    <scope>NUCLEOTIDE SEQUENCE</scope>
    <source>
        <strain evidence="2">Stoneville</strain>
        <tissue evidence="2">Whole head</tissue>
    </source>
</reference>
<gene>
    <name evidence="2" type="ORF">GEV33_002068</name>
</gene>
<dbReference type="EMBL" id="JABDTM020011020">
    <property type="protein sequence ID" value="KAH0820723.1"/>
    <property type="molecule type" value="Genomic_DNA"/>
</dbReference>
<dbReference type="PANTHER" id="PTHR12062:SF9">
    <property type="entry name" value="ALPHA-1,3-MANNOSYL-GLYCOPROTEIN 4-BETA-N-ACETYLGLUCOSAMINYLTRANSFERASE A, ISOFORM A"/>
    <property type="match status" value="1"/>
</dbReference>
<dbReference type="Proteomes" id="UP000719412">
    <property type="component" value="Unassembled WGS sequence"/>
</dbReference>
<dbReference type="GO" id="GO:0005783">
    <property type="term" value="C:endoplasmic reticulum"/>
    <property type="evidence" value="ECO:0007669"/>
    <property type="project" value="TreeGrafter"/>
</dbReference>
<dbReference type="AlphaFoldDB" id="A0A8J6HV43"/>
<dbReference type="GO" id="GO:0006487">
    <property type="term" value="P:protein N-linked glycosylation"/>
    <property type="evidence" value="ECO:0007669"/>
    <property type="project" value="TreeGrafter"/>
</dbReference>